<dbReference type="GO" id="GO:0031966">
    <property type="term" value="C:mitochondrial membrane"/>
    <property type="evidence" value="ECO:0007669"/>
    <property type="project" value="UniProtKB-SubCell"/>
</dbReference>
<evidence type="ECO:0000313" key="13">
    <source>
        <dbReference type="EMBL" id="QGT77247.1"/>
    </source>
</evidence>
<keyword evidence="10 12" id="KW-0496">Mitochondrion</keyword>
<evidence type="ECO:0000256" key="9">
    <source>
        <dbReference type="ARBA" id="ARBA00023065"/>
    </source>
</evidence>
<keyword evidence="8" id="KW-1133">Transmembrane helix</keyword>
<keyword evidence="7 12" id="KW-0375">Hydrogen ion transport</keyword>
<accession>A0A650FER2</accession>
<gene>
    <name evidence="13" type="primary">atp8</name>
</gene>
<proteinExistence type="inferred from homology"/>
<name>A0A650FER2_9EUCA</name>
<comment type="similarity">
    <text evidence="2 12">Belongs to the ATPase protein 8 family.</text>
</comment>
<keyword evidence="6 12" id="KW-0812">Transmembrane</keyword>
<organism evidence="13">
    <name type="scientific">Somanniathelphusa bawangensis</name>
    <dbReference type="NCBI Taxonomy" id="2682932"/>
    <lineage>
        <taxon>Eukaryota</taxon>
        <taxon>Metazoa</taxon>
        <taxon>Ecdysozoa</taxon>
        <taxon>Arthropoda</taxon>
        <taxon>Crustacea</taxon>
        <taxon>Multicrustacea</taxon>
        <taxon>Malacostraca</taxon>
        <taxon>Eumalacostraca</taxon>
        <taxon>Eucarida</taxon>
        <taxon>Decapoda</taxon>
        <taxon>Pleocyemata</taxon>
        <taxon>Brachyura</taxon>
        <taxon>Eubrachyura</taxon>
        <taxon>Potamoidea</taxon>
        <taxon>Parathelphusidae</taxon>
        <taxon>Somanniathelphusa</taxon>
    </lineage>
</organism>
<dbReference type="GO" id="GO:0045259">
    <property type="term" value="C:proton-transporting ATP synthase complex"/>
    <property type="evidence" value="ECO:0007669"/>
    <property type="project" value="UniProtKB-KW"/>
</dbReference>
<dbReference type="AlphaFoldDB" id="A0A650FER2"/>
<keyword evidence="9 12" id="KW-0406">Ion transport</keyword>
<evidence type="ECO:0000256" key="1">
    <source>
        <dbReference type="ARBA" id="ARBA00004304"/>
    </source>
</evidence>
<evidence type="ECO:0000256" key="8">
    <source>
        <dbReference type="ARBA" id="ARBA00022989"/>
    </source>
</evidence>
<dbReference type="EMBL" id="MN737135">
    <property type="protein sequence ID" value="QGT77247.1"/>
    <property type="molecule type" value="Genomic_DNA"/>
</dbReference>
<evidence type="ECO:0000256" key="11">
    <source>
        <dbReference type="ARBA" id="ARBA00023136"/>
    </source>
</evidence>
<evidence type="ECO:0000256" key="12">
    <source>
        <dbReference type="RuleBase" id="RU003661"/>
    </source>
</evidence>
<dbReference type="Pfam" id="PF00895">
    <property type="entry name" value="ATP-synt_8"/>
    <property type="match status" value="1"/>
</dbReference>
<keyword evidence="4 12" id="KW-0813">Transport</keyword>
<evidence type="ECO:0000256" key="10">
    <source>
        <dbReference type="ARBA" id="ARBA00023128"/>
    </source>
</evidence>
<comment type="subunit">
    <text evidence="3">F-type ATPases have 2 components, CF(1) - the catalytic core - and CF(0) - the membrane proton channel.</text>
</comment>
<evidence type="ECO:0000256" key="2">
    <source>
        <dbReference type="ARBA" id="ARBA00008892"/>
    </source>
</evidence>
<evidence type="ECO:0000256" key="3">
    <source>
        <dbReference type="ARBA" id="ARBA00011291"/>
    </source>
</evidence>
<dbReference type="GO" id="GO:0015986">
    <property type="term" value="P:proton motive force-driven ATP synthesis"/>
    <property type="evidence" value="ECO:0007669"/>
    <property type="project" value="InterPro"/>
</dbReference>
<evidence type="ECO:0000256" key="6">
    <source>
        <dbReference type="ARBA" id="ARBA00022692"/>
    </source>
</evidence>
<reference evidence="13" key="1">
    <citation type="journal article" date="2019" name="Mol. Phylogenet. Evol.">
        <title>Phylogenetic implications of mitogenome rearrangements in East Asian potamiscine freshwater crabs (Brachyura: Potamidae).</title>
        <authorList>
            <person name="Zhang Z."/>
            <person name="Xing Y."/>
            <person name="Cheng J."/>
            <person name="Pan D."/>
            <person name="Lv L."/>
            <person name="Cumberlidge N."/>
            <person name="Sun H."/>
        </authorList>
    </citation>
    <scope>NUCLEOTIDE SEQUENCE</scope>
</reference>
<evidence type="ECO:0000256" key="5">
    <source>
        <dbReference type="ARBA" id="ARBA00022547"/>
    </source>
</evidence>
<evidence type="ECO:0000256" key="4">
    <source>
        <dbReference type="ARBA" id="ARBA00022448"/>
    </source>
</evidence>
<sequence length="52" mass="6342">MPQMAPMFWLFLFLFFLFVLFLFLTLNYFFKPTSSLTLTTYTHLNPPKSWKL</sequence>
<protein>
    <recommendedName>
        <fullName evidence="12">ATP synthase complex subunit 8</fullName>
    </recommendedName>
</protein>
<comment type="subcellular location">
    <subcellularLocation>
        <location evidence="1 12">Mitochondrion membrane</location>
        <topology evidence="1 12">Single-pass membrane protein</topology>
    </subcellularLocation>
</comment>
<keyword evidence="5 12" id="KW-0138">CF(0)</keyword>
<dbReference type="GO" id="GO:0015078">
    <property type="term" value="F:proton transmembrane transporter activity"/>
    <property type="evidence" value="ECO:0007669"/>
    <property type="project" value="InterPro"/>
</dbReference>
<dbReference type="InterPro" id="IPR001421">
    <property type="entry name" value="ATP8_metazoa"/>
</dbReference>
<geneLocation type="mitochondrion" evidence="13"/>
<keyword evidence="11" id="KW-0472">Membrane</keyword>
<evidence type="ECO:0000256" key="7">
    <source>
        <dbReference type="ARBA" id="ARBA00022781"/>
    </source>
</evidence>